<feature type="transmembrane region" description="Helical" evidence="1">
    <location>
        <begin position="128"/>
        <end position="150"/>
    </location>
</feature>
<name>A0A0F8XKQ5_9ZZZZ</name>
<comment type="caution">
    <text evidence="2">The sequence shown here is derived from an EMBL/GenBank/DDBJ whole genome shotgun (WGS) entry which is preliminary data.</text>
</comment>
<proteinExistence type="predicted"/>
<protein>
    <submittedName>
        <fullName evidence="2">Uncharacterized protein</fullName>
    </submittedName>
</protein>
<accession>A0A0F8XKQ5</accession>
<evidence type="ECO:0000313" key="2">
    <source>
        <dbReference type="EMBL" id="KKK69692.1"/>
    </source>
</evidence>
<organism evidence="2">
    <name type="scientific">marine sediment metagenome</name>
    <dbReference type="NCBI Taxonomy" id="412755"/>
    <lineage>
        <taxon>unclassified sequences</taxon>
        <taxon>metagenomes</taxon>
        <taxon>ecological metagenomes</taxon>
    </lineage>
</organism>
<feature type="transmembrane region" description="Helical" evidence="1">
    <location>
        <begin position="23"/>
        <end position="43"/>
    </location>
</feature>
<feature type="non-terminal residue" evidence="2">
    <location>
        <position position="1"/>
    </location>
</feature>
<reference evidence="2" key="1">
    <citation type="journal article" date="2015" name="Nature">
        <title>Complex archaea that bridge the gap between prokaryotes and eukaryotes.</title>
        <authorList>
            <person name="Spang A."/>
            <person name="Saw J.H."/>
            <person name="Jorgensen S.L."/>
            <person name="Zaremba-Niedzwiedzka K."/>
            <person name="Martijn J."/>
            <person name="Lind A.E."/>
            <person name="van Eijk R."/>
            <person name="Schleper C."/>
            <person name="Guy L."/>
            <person name="Ettema T.J."/>
        </authorList>
    </citation>
    <scope>NUCLEOTIDE SEQUENCE</scope>
</reference>
<evidence type="ECO:0000256" key="1">
    <source>
        <dbReference type="SAM" id="Phobius"/>
    </source>
</evidence>
<dbReference type="EMBL" id="LAZR01058528">
    <property type="protein sequence ID" value="KKK69692.1"/>
    <property type="molecule type" value="Genomic_DNA"/>
</dbReference>
<sequence length="154" mass="17796">ISPIDATNPTVAGETMGVVFERFYIIAGPICVFVQLAIWFFIIRKKTSALVISEKNIFIREKARTSRINDVKIGLTLLLNPVSPNNYRNALKKMQYNRLVLIEGGEYDYGKISFDTLLRVKPKKAVPLYHLLIIVIWILGSFCFFLWRYLTETY</sequence>
<keyword evidence="1" id="KW-0472">Membrane</keyword>
<gene>
    <name evidence="2" type="ORF">LCGC14_2931510</name>
</gene>
<dbReference type="AlphaFoldDB" id="A0A0F8XKQ5"/>
<keyword evidence="1" id="KW-1133">Transmembrane helix</keyword>
<keyword evidence="1" id="KW-0812">Transmembrane</keyword>